<reference evidence="1 2" key="1">
    <citation type="submission" date="2015-05" db="EMBL/GenBank/DDBJ databases">
        <title>Draft genome sequence of Microvirga vignae strain BR3299, a novel nitrogen fixing bacteria isolated from Brazil semi-aired region.</title>
        <authorList>
            <person name="Zilli J.E."/>
            <person name="Passos S.R."/>
            <person name="Leite J."/>
            <person name="Baldani J.I."/>
            <person name="Xavier G.R."/>
            <person name="Rumjaneck N.G."/>
            <person name="Simoes-Araujo J.L."/>
        </authorList>
    </citation>
    <scope>NUCLEOTIDE SEQUENCE [LARGE SCALE GENOMIC DNA]</scope>
    <source>
        <strain evidence="1 2">BR3299</strain>
    </source>
</reference>
<accession>A0A0H1RBL7</accession>
<sequence>MIGLRDNPFLHPVLHALAVGALLTVAALMAFAASLAIMAAMIAMPAAAGSSAVGRCLQRGIATPAIAVGSTAPGGHAW</sequence>
<organism evidence="1 2">
    <name type="scientific">Microvirga vignae</name>
    <dbReference type="NCBI Taxonomy" id="1225564"/>
    <lineage>
        <taxon>Bacteria</taxon>
        <taxon>Pseudomonadati</taxon>
        <taxon>Pseudomonadota</taxon>
        <taxon>Alphaproteobacteria</taxon>
        <taxon>Hyphomicrobiales</taxon>
        <taxon>Methylobacteriaceae</taxon>
        <taxon>Microvirga</taxon>
    </lineage>
</organism>
<evidence type="ECO:0000313" key="2">
    <source>
        <dbReference type="Proteomes" id="UP000035489"/>
    </source>
</evidence>
<dbReference type="AlphaFoldDB" id="A0A0H1RBL7"/>
<comment type="caution">
    <text evidence="1">The sequence shown here is derived from an EMBL/GenBank/DDBJ whole genome shotgun (WGS) entry which is preliminary data.</text>
</comment>
<gene>
    <name evidence="1" type="ORF">AA309_28220</name>
</gene>
<proteinExistence type="predicted"/>
<keyword evidence="2" id="KW-1185">Reference proteome</keyword>
<dbReference type="Proteomes" id="UP000035489">
    <property type="component" value="Unassembled WGS sequence"/>
</dbReference>
<dbReference type="EMBL" id="LCYG01000104">
    <property type="protein sequence ID" value="KLK89982.1"/>
    <property type="molecule type" value="Genomic_DNA"/>
</dbReference>
<protein>
    <submittedName>
        <fullName evidence="1">Uncharacterized protein</fullName>
    </submittedName>
</protein>
<dbReference type="STRING" id="1225564.AA309_28220"/>
<dbReference type="PATRIC" id="fig|1225564.3.peg.172"/>
<name>A0A0H1RBL7_9HYPH</name>
<evidence type="ECO:0000313" key="1">
    <source>
        <dbReference type="EMBL" id="KLK89982.1"/>
    </source>
</evidence>